<dbReference type="Proteomes" id="UP000712281">
    <property type="component" value="Unassembled WGS sequence"/>
</dbReference>
<name>A0A8S9KNS8_BRACR</name>
<dbReference type="AlphaFoldDB" id="A0A8S9KNS8"/>
<dbReference type="PANTHER" id="PTHR46087">
    <property type="entry name" value="PUTATIVE, EXPRESSED-RELATED"/>
    <property type="match status" value="1"/>
</dbReference>
<dbReference type="NCBIfam" id="TIGR01640">
    <property type="entry name" value="F_box_assoc_1"/>
    <property type="match status" value="1"/>
</dbReference>
<feature type="compositionally biased region" description="Polar residues" evidence="1">
    <location>
        <begin position="293"/>
        <end position="303"/>
    </location>
</feature>
<gene>
    <name evidence="3" type="ORF">F2Q68_00007619</name>
</gene>
<comment type="caution">
    <text evidence="3">The sequence shown here is derived from an EMBL/GenBank/DDBJ whole genome shotgun (WGS) entry which is preliminary data.</text>
</comment>
<feature type="domain" description="F-box associated beta-propeller type 1" evidence="2">
    <location>
        <begin position="65"/>
        <end position="185"/>
    </location>
</feature>
<evidence type="ECO:0000313" key="3">
    <source>
        <dbReference type="EMBL" id="KAF2596029.1"/>
    </source>
</evidence>
<evidence type="ECO:0000313" key="4">
    <source>
        <dbReference type="Proteomes" id="UP000712281"/>
    </source>
</evidence>
<evidence type="ECO:0000256" key="1">
    <source>
        <dbReference type="SAM" id="MobiDB-lite"/>
    </source>
</evidence>
<dbReference type="InterPro" id="IPR006527">
    <property type="entry name" value="F-box-assoc_dom_typ1"/>
</dbReference>
<dbReference type="EMBL" id="QGKW02000717">
    <property type="protein sequence ID" value="KAF2596029.1"/>
    <property type="molecule type" value="Genomic_DNA"/>
</dbReference>
<dbReference type="PANTHER" id="PTHR46087:SF7">
    <property type="entry name" value="CYCLIN-LIKE PROTEIN"/>
    <property type="match status" value="1"/>
</dbReference>
<protein>
    <recommendedName>
        <fullName evidence="2">F-box associated beta-propeller type 1 domain-containing protein</fullName>
    </recommendedName>
</protein>
<evidence type="ECO:0000259" key="2">
    <source>
        <dbReference type="Pfam" id="PF07734"/>
    </source>
</evidence>
<feature type="region of interest" description="Disordered" evidence="1">
    <location>
        <begin position="293"/>
        <end position="327"/>
    </location>
</feature>
<accession>A0A8S9KNS8</accession>
<organism evidence="3 4">
    <name type="scientific">Brassica cretica</name>
    <name type="common">Mustard</name>
    <dbReference type="NCBI Taxonomy" id="69181"/>
    <lineage>
        <taxon>Eukaryota</taxon>
        <taxon>Viridiplantae</taxon>
        <taxon>Streptophyta</taxon>
        <taxon>Embryophyta</taxon>
        <taxon>Tracheophyta</taxon>
        <taxon>Spermatophyta</taxon>
        <taxon>Magnoliopsida</taxon>
        <taxon>eudicotyledons</taxon>
        <taxon>Gunneridae</taxon>
        <taxon>Pentapetalae</taxon>
        <taxon>rosids</taxon>
        <taxon>malvids</taxon>
        <taxon>Brassicales</taxon>
        <taxon>Brassicaceae</taxon>
        <taxon>Brassiceae</taxon>
        <taxon>Brassica</taxon>
    </lineage>
</organism>
<sequence length="369" mass="41521">MHLNKSEPRVLLIDCNAPMVRVANVKSLFAMYLEIPTSVGVKRFSRGGVILCDRLLLSWTTASLKGKYILLRIHEVREKKRNVEMFSSGSWNIIGNLVDWYIISSRDGLSLGNNMVWLAREKVSTTDSILSFHFKSESFTKLYDSPVWSYLNGITSLNIYKSESERLSYMHQGTRDTKLRIWVSSPGPRLMVRLSDGEGFINVMLKDDDRPGRRYNMCALGAHEMLPQLFFISFQKVMCWEKETKKTICLTSGWTKLAHSTLDPPDMTYTEMAGHCEALLMGKQEKMSFMSAKSNKFSNQTKESSSPTLPSGGGGNPFVDQPNSWETMGLGAPAAASNMCVTEYQNHPPFFNPPSSTPFDNFLKPVGSS</sequence>
<dbReference type="Pfam" id="PF07734">
    <property type="entry name" value="FBA_1"/>
    <property type="match status" value="1"/>
</dbReference>
<reference evidence="3" key="1">
    <citation type="submission" date="2019-12" db="EMBL/GenBank/DDBJ databases">
        <title>Genome sequencing and annotation of Brassica cretica.</title>
        <authorList>
            <person name="Studholme D.J."/>
            <person name="Sarris P.F."/>
        </authorList>
    </citation>
    <scope>NUCLEOTIDE SEQUENCE</scope>
    <source>
        <strain evidence="3">PFS-001/15</strain>
        <tissue evidence="3">Leaf</tissue>
    </source>
</reference>
<dbReference type="InterPro" id="IPR055296">
    <property type="entry name" value="SRL2-like"/>
</dbReference>
<dbReference type="InterPro" id="IPR017451">
    <property type="entry name" value="F-box-assoc_interact_dom"/>
</dbReference>
<proteinExistence type="predicted"/>